<dbReference type="Gene3D" id="1.10.287.370">
    <property type="match status" value="1"/>
</dbReference>
<protein>
    <submittedName>
        <fullName evidence="1">Uncharacterized protein</fullName>
    </submittedName>
</protein>
<dbReference type="EMBL" id="MUJZ01055390">
    <property type="protein sequence ID" value="OTF72622.1"/>
    <property type="molecule type" value="Genomic_DNA"/>
</dbReference>
<keyword evidence="2" id="KW-1185">Reference proteome</keyword>
<dbReference type="InterPro" id="IPR004127">
    <property type="entry name" value="Prefoldin_subunit_alpha"/>
</dbReference>
<dbReference type="AlphaFoldDB" id="A0A1Y3AVV7"/>
<dbReference type="OrthoDB" id="433124at2759"/>
<organism evidence="1 2">
    <name type="scientific">Euroglyphus maynei</name>
    <name type="common">Mayne's house dust mite</name>
    <dbReference type="NCBI Taxonomy" id="6958"/>
    <lineage>
        <taxon>Eukaryota</taxon>
        <taxon>Metazoa</taxon>
        <taxon>Ecdysozoa</taxon>
        <taxon>Arthropoda</taxon>
        <taxon>Chelicerata</taxon>
        <taxon>Arachnida</taxon>
        <taxon>Acari</taxon>
        <taxon>Acariformes</taxon>
        <taxon>Sarcoptiformes</taxon>
        <taxon>Astigmata</taxon>
        <taxon>Psoroptidia</taxon>
        <taxon>Analgoidea</taxon>
        <taxon>Pyroglyphidae</taxon>
        <taxon>Pyroglyphinae</taxon>
        <taxon>Euroglyphus</taxon>
    </lineage>
</organism>
<evidence type="ECO:0000313" key="1">
    <source>
        <dbReference type="EMBL" id="OTF72622.1"/>
    </source>
</evidence>
<dbReference type="Proteomes" id="UP000194236">
    <property type="component" value="Unassembled WGS sequence"/>
</dbReference>
<sequence length="85" mass="9871">MEILSDSIIGSSSSINEKILRYEHFVENVLKNDLEKVSKQYEEICEQITDYNNIKSTIETINRDQLKTMKTMNDIGSNCYVQCVM</sequence>
<reference evidence="1 2" key="1">
    <citation type="submission" date="2017-03" db="EMBL/GenBank/DDBJ databases">
        <title>Genome Survey of Euroglyphus maynei.</title>
        <authorList>
            <person name="Arlian L.G."/>
            <person name="Morgan M.S."/>
            <person name="Rider S.D."/>
        </authorList>
    </citation>
    <scope>NUCLEOTIDE SEQUENCE [LARGE SCALE GENOMIC DNA]</scope>
    <source>
        <strain evidence="1">Arlian Lab</strain>
        <tissue evidence="1">Whole body</tissue>
    </source>
</reference>
<gene>
    <name evidence="1" type="ORF">BLA29_011477</name>
</gene>
<accession>A0A1Y3AVV7</accession>
<evidence type="ECO:0000313" key="2">
    <source>
        <dbReference type="Proteomes" id="UP000194236"/>
    </source>
</evidence>
<proteinExistence type="predicted"/>
<name>A0A1Y3AVV7_EURMA</name>
<dbReference type="InterPro" id="IPR009053">
    <property type="entry name" value="Prefoldin"/>
</dbReference>
<dbReference type="Pfam" id="PF02996">
    <property type="entry name" value="Prefoldin"/>
    <property type="match status" value="1"/>
</dbReference>
<comment type="caution">
    <text evidence="1">The sequence shown here is derived from an EMBL/GenBank/DDBJ whole genome shotgun (WGS) entry which is preliminary data.</text>
</comment>